<dbReference type="PANTHER" id="PTHR35340:SF5">
    <property type="entry name" value="ASST-DOMAIN-CONTAINING PROTEIN"/>
    <property type="match status" value="1"/>
</dbReference>
<sequence length="432" mass="47983">MTDSYKGYTLFTIHKTTYLIDNCGQVVNKWISEYDRGGAFHLLEDGSLLRSGKIDNPDLPYGGIGGIIEKFDWDGNLTWQYTYSSSTYSQHHGLYPLPNGNILILAVHVMNESEALKAGRNPENLSEGVLYNEAILEIEPLGNNDGTIVWEWSAWDHFVQNFDNTKDNFGVVADNPQLLDINFLGTAEGNADWLHFNALSYNADLDQIILGSQKLSEIYILDHSVTTQEAKGGSGGNSGMGGDFLYRWGNPAAYGHGNVEDQQFFGQHNPHWISGNFPDGNKILVFNNGLGRDISYSSVEIIEPTMAGTYNYEYNLGEPYAPAQPEWSYTAPNDPTSFYSRILSSAQRLPNGNTLICEGTSGTFFEINEADETVWKYINPVTSQGEVLTQGDDPISNVFQVIRYDPEYPGLLGKDLNPSNPIEKGFNIGDCK</sequence>
<dbReference type="InterPro" id="IPR011047">
    <property type="entry name" value="Quinoprotein_ADH-like_sf"/>
</dbReference>
<dbReference type="AlphaFoldDB" id="A0A0Q1HED4"/>
<accession>A0A0Q1HED4</accession>
<evidence type="ECO:0000313" key="1">
    <source>
        <dbReference type="EMBL" id="KQC31801.1"/>
    </source>
</evidence>
<gene>
    <name evidence="1" type="ORF">AAY42_15760</name>
</gene>
<dbReference type="PANTHER" id="PTHR35340">
    <property type="entry name" value="PQQ ENZYME REPEAT PROTEIN-RELATED"/>
    <property type="match status" value="1"/>
</dbReference>
<evidence type="ECO:0000313" key="2">
    <source>
        <dbReference type="Proteomes" id="UP000050827"/>
    </source>
</evidence>
<dbReference type="PATRIC" id="fig|1547436.3.peg.3248"/>
<organism evidence="1 2">
    <name type="scientific">Flagellimonas eckloniae</name>
    <dbReference type="NCBI Taxonomy" id="346185"/>
    <lineage>
        <taxon>Bacteria</taxon>
        <taxon>Pseudomonadati</taxon>
        <taxon>Bacteroidota</taxon>
        <taxon>Flavobacteriia</taxon>
        <taxon>Flavobacteriales</taxon>
        <taxon>Flavobacteriaceae</taxon>
        <taxon>Flagellimonas</taxon>
    </lineage>
</organism>
<evidence type="ECO:0008006" key="3">
    <source>
        <dbReference type="Google" id="ProtNLM"/>
    </source>
</evidence>
<protein>
    <recommendedName>
        <fullName evidence="3">Arylsulfotransferase</fullName>
    </recommendedName>
</protein>
<reference evidence="1 2" key="1">
    <citation type="submission" date="2015-04" db="EMBL/GenBank/DDBJ databases">
        <title>Complete genome of flavobacterium.</title>
        <authorList>
            <person name="Kwon Y.M."/>
            <person name="Kim S.-J."/>
        </authorList>
    </citation>
    <scope>NUCLEOTIDE SEQUENCE [LARGE SCALE GENOMIC DNA]</scope>
    <source>
        <strain evidence="1 2">DK169</strain>
    </source>
</reference>
<comment type="caution">
    <text evidence="1">The sequence shown here is derived from an EMBL/GenBank/DDBJ whole genome shotgun (WGS) entry which is preliminary data.</text>
</comment>
<keyword evidence="2" id="KW-1185">Reference proteome</keyword>
<dbReference type="STRING" id="346185.AAY42_15760"/>
<dbReference type="GO" id="GO:0004062">
    <property type="term" value="F:aryl sulfotransferase activity"/>
    <property type="evidence" value="ECO:0007669"/>
    <property type="project" value="InterPro"/>
</dbReference>
<dbReference type="EMBL" id="LCTZ01000002">
    <property type="protein sequence ID" value="KQC31801.1"/>
    <property type="molecule type" value="Genomic_DNA"/>
</dbReference>
<dbReference type="InterPro" id="IPR053143">
    <property type="entry name" value="Arylsulfate_ST"/>
</dbReference>
<proteinExistence type="predicted"/>
<dbReference type="InterPro" id="IPR010262">
    <property type="entry name" value="Arylsulfotransferase_bact"/>
</dbReference>
<dbReference type="Proteomes" id="UP000050827">
    <property type="component" value="Unassembled WGS sequence"/>
</dbReference>
<name>A0A0Q1HED4_9FLAO</name>
<dbReference type="Pfam" id="PF05935">
    <property type="entry name" value="Arylsulfotrans"/>
    <property type="match status" value="1"/>
</dbReference>
<dbReference type="SUPFAM" id="SSF50998">
    <property type="entry name" value="Quinoprotein alcohol dehydrogenase-like"/>
    <property type="match status" value="1"/>
</dbReference>